<keyword evidence="4 10" id="KW-0813">Transport</keyword>
<dbReference type="Pfam" id="PF00482">
    <property type="entry name" value="T2SSF"/>
    <property type="match status" value="2"/>
</dbReference>
<evidence type="ECO:0000256" key="3">
    <source>
        <dbReference type="ARBA" id="ARBA00005745"/>
    </source>
</evidence>
<dbReference type="Gene3D" id="1.20.81.30">
    <property type="entry name" value="Type II secretion system (T2SS), domain F"/>
    <property type="match status" value="2"/>
</dbReference>
<keyword evidence="14" id="KW-1185">Reference proteome</keyword>
<dbReference type="RefSeq" id="WP_145078613.1">
    <property type="nucleotide sequence ID" value="NZ_CP036425.1"/>
</dbReference>
<feature type="transmembrane region" description="Helical" evidence="11">
    <location>
        <begin position="379"/>
        <end position="400"/>
    </location>
</feature>
<dbReference type="InterPro" id="IPR042094">
    <property type="entry name" value="T2SS_GspF_sf"/>
</dbReference>
<reference evidence="13 14" key="1">
    <citation type="submission" date="2019-02" db="EMBL/GenBank/DDBJ databases">
        <title>Deep-cultivation of Planctomycetes and their phenomic and genomic characterization uncovers novel biology.</title>
        <authorList>
            <person name="Wiegand S."/>
            <person name="Jogler M."/>
            <person name="Boedeker C."/>
            <person name="Pinto D."/>
            <person name="Vollmers J."/>
            <person name="Rivas-Marin E."/>
            <person name="Kohn T."/>
            <person name="Peeters S.H."/>
            <person name="Heuer A."/>
            <person name="Rast P."/>
            <person name="Oberbeckmann S."/>
            <person name="Bunk B."/>
            <person name="Jeske O."/>
            <person name="Meyerdierks A."/>
            <person name="Storesund J.E."/>
            <person name="Kallscheuer N."/>
            <person name="Luecker S."/>
            <person name="Lage O.M."/>
            <person name="Pohl T."/>
            <person name="Merkel B.J."/>
            <person name="Hornburger P."/>
            <person name="Mueller R.-W."/>
            <person name="Bruemmer F."/>
            <person name="Labrenz M."/>
            <person name="Spormann A.M."/>
            <person name="Op den Camp H."/>
            <person name="Overmann J."/>
            <person name="Amann R."/>
            <person name="Jetten M.S.M."/>
            <person name="Mascher T."/>
            <person name="Medema M.H."/>
            <person name="Devos D.P."/>
            <person name="Kaster A.-K."/>
            <person name="Ovreas L."/>
            <person name="Rohde M."/>
            <person name="Galperin M.Y."/>
            <person name="Jogler C."/>
        </authorList>
    </citation>
    <scope>NUCLEOTIDE SEQUENCE [LARGE SCALE GENOMIC DNA]</scope>
    <source>
        <strain evidence="13 14">KS4</strain>
    </source>
</reference>
<dbReference type="KEGG" id="pcor:KS4_26480"/>
<feature type="transmembrane region" description="Helical" evidence="11">
    <location>
        <begin position="172"/>
        <end position="195"/>
    </location>
</feature>
<dbReference type="PANTHER" id="PTHR30012">
    <property type="entry name" value="GENERAL SECRETION PATHWAY PROTEIN"/>
    <property type="match status" value="1"/>
</dbReference>
<dbReference type="PANTHER" id="PTHR30012:SF0">
    <property type="entry name" value="TYPE II SECRETION SYSTEM PROTEIN F-RELATED"/>
    <property type="match status" value="1"/>
</dbReference>
<keyword evidence="7 11" id="KW-1133">Transmembrane helix</keyword>
<dbReference type="InterPro" id="IPR001992">
    <property type="entry name" value="T2SS_GspF/T4SS_PilC_CS"/>
</dbReference>
<feature type="transmembrane region" description="Helical" evidence="11">
    <location>
        <begin position="227"/>
        <end position="245"/>
    </location>
</feature>
<sequence>MAVFGYIASDGGAKLLEGSVVADSVRAARDQLRERGLRVHEITSNSGSTNGRFVWLRMKRGVRSMQMVEFVRELSTLLGVGTPLLEALDTVIKQQRGAVHLMLLQIRERVASGISLSEALREAKDCGNRGIDSITISMVAVGEDAGNLDEVLDELANFKEHSAALKNRVLSALLYPMIVFSIGILVSVFLMTYVVPGLIEALDEAGQELPAVTQVVKAVSDFLVYKWWLILGVLAVIVAAVMALMRMPRGRYWVHQMVLRIPILGDLICKQAVVQLSFVIATLMRSGIHFEQAISLARSSMRNMLLRDALEETEAAVREGCDIAEALEKTGVFGATVVQVFALGQQSGKMEQMLTRLGRDYDRQVATAAARFTTVLEPVMIVLLAVMIGMIAFATILPIMEMGNTL</sequence>
<evidence type="ECO:0000256" key="8">
    <source>
        <dbReference type="ARBA" id="ARBA00023136"/>
    </source>
</evidence>
<proteinExistence type="inferred from homology"/>
<dbReference type="OrthoDB" id="9805682at2"/>
<accession>A0A517YWH3</accession>
<organism evidence="13 14">
    <name type="scientific">Poriferisphaera corsica</name>
    <dbReference type="NCBI Taxonomy" id="2528020"/>
    <lineage>
        <taxon>Bacteria</taxon>
        <taxon>Pseudomonadati</taxon>
        <taxon>Planctomycetota</taxon>
        <taxon>Phycisphaerae</taxon>
        <taxon>Phycisphaerales</taxon>
        <taxon>Phycisphaeraceae</taxon>
        <taxon>Poriferisphaera</taxon>
    </lineage>
</organism>
<keyword evidence="8 11" id="KW-0472">Membrane</keyword>
<evidence type="ECO:0000259" key="12">
    <source>
        <dbReference type="Pfam" id="PF00482"/>
    </source>
</evidence>
<keyword evidence="6 10" id="KW-0812">Transmembrane</keyword>
<dbReference type="InterPro" id="IPR018076">
    <property type="entry name" value="T2SS_GspF_dom"/>
</dbReference>
<dbReference type="GO" id="GO:0005886">
    <property type="term" value="C:plasma membrane"/>
    <property type="evidence" value="ECO:0007669"/>
    <property type="project" value="UniProtKB-SubCell"/>
</dbReference>
<keyword evidence="5" id="KW-1003">Cell membrane</keyword>
<dbReference type="Proteomes" id="UP000317369">
    <property type="component" value="Chromosome"/>
</dbReference>
<comment type="function">
    <text evidence="1">Component of the type II secretion system inner membrane complex required for the energy-dependent secretion of extracellular factors such as proteases and toxins from the periplasm.</text>
</comment>
<evidence type="ECO:0000256" key="9">
    <source>
        <dbReference type="ARBA" id="ARBA00030750"/>
    </source>
</evidence>
<feature type="domain" description="Type II secretion system protein GspF" evidence="12">
    <location>
        <begin position="70"/>
        <end position="196"/>
    </location>
</feature>
<evidence type="ECO:0000256" key="4">
    <source>
        <dbReference type="ARBA" id="ARBA00022448"/>
    </source>
</evidence>
<evidence type="ECO:0000313" key="13">
    <source>
        <dbReference type="EMBL" id="QDU34578.1"/>
    </source>
</evidence>
<name>A0A517YWH3_9BACT</name>
<evidence type="ECO:0000256" key="6">
    <source>
        <dbReference type="ARBA" id="ARBA00022692"/>
    </source>
</evidence>
<gene>
    <name evidence="13" type="primary">epsF_2</name>
    <name evidence="13" type="ORF">KS4_26480</name>
</gene>
<evidence type="ECO:0000313" key="14">
    <source>
        <dbReference type="Proteomes" id="UP000317369"/>
    </source>
</evidence>
<dbReference type="PRINTS" id="PR00812">
    <property type="entry name" value="BCTERIALGSPF"/>
</dbReference>
<evidence type="ECO:0000256" key="10">
    <source>
        <dbReference type="RuleBase" id="RU003923"/>
    </source>
</evidence>
<feature type="domain" description="Type II secretion system protein GspF" evidence="12">
    <location>
        <begin position="280"/>
        <end position="398"/>
    </location>
</feature>
<evidence type="ECO:0000256" key="1">
    <source>
        <dbReference type="ARBA" id="ARBA00002684"/>
    </source>
</evidence>
<evidence type="ECO:0000256" key="11">
    <source>
        <dbReference type="SAM" id="Phobius"/>
    </source>
</evidence>
<dbReference type="PROSITE" id="PS00874">
    <property type="entry name" value="T2SP_F"/>
    <property type="match status" value="1"/>
</dbReference>
<comment type="subcellular location">
    <subcellularLocation>
        <location evidence="2 10">Cell membrane</location>
        <topology evidence="2 10">Multi-pass membrane protein</topology>
    </subcellularLocation>
</comment>
<dbReference type="EMBL" id="CP036425">
    <property type="protein sequence ID" value="QDU34578.1"/>
    <property type="molecule type" value="Genomic_DNA"/>
</dbReference>
<dbReference type="AlphaFoldDB" id="A0A517YWH3"/>
<evidence type="ECO:0000256" key="2">
    <source>
        <dbReference type="ARBA" id="ARBA00004651"/>
    </source>
</evidence>
<protein>
    <recommendedName>
        <fullName evidence="9">General secretion pathway protein F</fullName>
    </recommendedName>
</protein>
<comment type="similarity">
    <text evidence="3 10">Belongs to the GSP F family.</text>
</comment>
<dbReference type="InterPro" id="IPR003004">
    <property type="entry name" value="GspF/PilC"/>
</dbReference>
<dbReference type="GO" id="GO:0009306">
    <property type="term" value="P:protein secretion"/>
    <property type="evidence" value="ECO:0007669"/>
    <property type="project" value="InterPro"/>
</dbReference>
<evidence type="ECO:0000256" key="5">
    <source>
        <dbReference type="ARBA" id="ARBA00022475"/>
    </source>
</evidence>
<evidence type="ECO:0000256" key="7">
    <source>
        <dbReference type="ARBA" id="ARBA00022989"/>
    </source>
</evidence>